<dbReference type="OrthoDB" id="3263739at2759"/>
<dbReference type="HOGENOM" id="CLU_029793_0_0_1"/>
<dbReference type="AlphaFoldDB" id="K5V469"/>
<evidence type="ECO:0000313" key="2">
    <source>
        <dbReference type="Proteomes" id="UP000008370"/>
    </source>
</evidence>
<reference evidence="1 2" key="1">
    <citation type="journal article" date="2012" name="BMC Genomics">
        <title>Comparative genomics of the white-rot fungi, Phanerochaete carnosa and P. chrysosporium, to elucidate the genetic basis of the distinct wood types they colonize.</title>
        <authorList>
            <person name="Suzuki H."/>
            <person name="MacDonald J."/>
            <person name="Syed K."/>
            <person name="Salamov A."/>
            <person name="Hori C."/>
            <person name="Aerts A."/>
            <person name="Henrissat B."/>
            <person name="Wiebenga A."/>
            <person name="vanKuyk P.A."/>
            <person name="Barry K."/>
            <person name="Lindquist E."/>
            <person name="LaButti K."/>
            <person name="Lapidus A."/>
            <person name="Lucas S."/>
            <person name="Coutinho P."/>
            <person name="Gong Y."/>
            <person name="Samejima M."/>
            <person name="Mahadevan R."/>
            <person name="Abou-Zaid M."/>
            <person name="de Vries R.P."/>
            <person name="Igarashi K."/>
            <person name="Yadav J.S."/>
            <person name="Grigoriev I.V."/>
            <person name="Master E.R."/>
        </authorList>
    </citation>
    <scope>NUCLEOTIDE SEQUENCE [LARGE SCALE GENOMIC DNA]</scope>
    <source>
        <strain evidence="1 2">HHB-10118-sp</strain>
    </source>
</reference>
<feature type="non-terminal residue" evidence="1">
    <location>
        <position position="1"/>
    </location>
</feature>
<feature type="non-terminal residue" evidence="1">
    <location>
        <position position="267"/>
    </location>
</feature>
<dbReference type="EMBL" id="JH930471">
    <property type="protein sequence ID" value="EKM57381.1"/>
    <property type="molecule type" value="Genomic_DNA"/>
</dbReference>
<dbReference type="InParanoid" id="K5V469"/>
<gene>
    <name evidence="1" type="ORF">PHACADRAFT_51455</name>
</gene>
<name>K5V469_PHACS</name>
<accession>K5V469</accession>
<proteinExistence type="predicted"/>
<dbReference type="RefSeq" id="XP_007394074.1">
    <property type="nucleotide sequence ID" value="XM_007394012.1"/>
</dbReference>
<dbReference type="GeneID" id="18919959"/>
<organism evidence="1 2">
    <name type="scientific">Phanerochaete carnosa (strain HHB-10118-sp)</name>
    <name type="common">White-rot fungus</name>
    <name type="synonym">Peniophora carnosa</name>
    <dbReference type="NCBI Taxonomy" id="650164"/>
    <lineage>
        <taxon>Eukaryota</taxon>
        <taxon>Fungi</taxon>
        <taxon>Dikarya</taxon>
        <taxon>Basidiomycota</taxon>
        <taxon>Agaricomycotina</taxon>
        <taxon>Agaricomycetes</taxon>
        <taxon>Polyporales</taxon>
        <taxon>Phanerochaetaceae</taxon>
        <taxon>Phanerochaete</taxon>
    </lineage>
</organism>
<keyword evidence="2" id="KW-1185">Reference proteome</keyword>
<protein>
    <submittedName>
        <fullName evidence="1">Uncharacterized protein</fullName>
    </submittedName>
</protein>
<dbReference type="Proteomes" id="UP000008370">
    <property type="component" value="Unassembled WGS sequence"/>
</dbReference>
<sequence>PLAGVWPSHHDLARASEKSYNYLVQPRASGEVAVACRGKRLALACGLHCFIINFSLEACVFSLPQDVFLRLVAQDIPGPSAARGEIMRSFPIPLEFNDPVSRNPDKQRYVNISLAIITPEKVYCVGDYSRLVSFIVISRSMPYRQIELTPGTETWSLIFDRWLEGGPDWVWECKLAGSALLRWRLAVLRDLSGWRRPIAEVLCTVQSIFNGFGRHTANDLCHMLCLHPLLPTSFICQDDILFSKLYKGIEAYTNFWNTKDYYNTVAV</sequence>
<evidence type="ECO:0000313" key="1">
    <source>
        <dbReference type="EMBL" id="EKM57381.1"/>
    </source>
</evidence>
<dbReference type="KEGG" id="pco:PHACADRAFT_51455"/>